<comment type="caution">
    <text evidence="1">The sequence shown here is derived from an EMBL/GenBank/DDBJ whole genome shotgun (WGS) entry which is preliminary data.</text>
</comment>
<dbReference type="RefSeq" id="WP_268902006.1">
    <property type="nucleotide sequence ID" value="NZ_JAKNQT010000003.1"/>
</dbReference>
<dbReference type="Proteomes" id="UP001321125">
    <property type="component" value="Unassembled WGS sequence"/>
</dbReference>
<keyword evidence="2" id="KW-1185">Reference proteome</keyword>
<evidence type="ECO:0000313" key="2">
    <source>
        <dbReference type="Proteomes" id="UP001321125"/>
    </source>
</evidence>
<evidence type="ECO:0000313" key="1">
    <source>
        <dbReference type="EMBL" id="MCZ0927982.1"/>
    </source>
</evidence>
<gene>
    <name evidence="1" type="ORF">L0635_12905</name>
</gene>
<sequence>MVRECIRAGKYHFSPIMIVEIPKSKGVTDEAAIRSSTSPVTDRLIQQALSLMLVQLFDPIFSESSYLYHPARSANPSRPYRP</sequence>
<dbReference type="EMBL" id="JAKNQU010000004">
    <property type="protein sequence ID" value="MCZ0927982.1"/>
    <property type="molecule type" value="Genomic_DNA"/>
</dbReference>
<accession>A0ABT4IYC5</accession>
<reference evidence="1 2" key="1">
    <citation type="submission" date="2022-02" db="EMBL/GenBank/DDBJ databases">
        <title>Study of halophilic communities from a Mexican lake.</title>
        <authorList>
            <person name="Hernandez-Soto L.M."/>
            <person name="Martinez-Abarca F."/>
            <person name="Ramirez-Saad H.C."/>
            <person name="Aguirre-Garrido J.F."/>
        </authorList>
    </citation>
    <scope>NUCLEOTIDE SEQUENCE [LARGE SCALE GENOMIC DNA]</scope>
    <source>
        <strain evidence="1 2">Hjan13</strain>
    </source>
</reference>
<name>A0ABT4IYC5_9GAMM</name>
<protein>
    <submittedName>
        <fullName evidence="1">Uncharacterized protein</fullName>
    </submittedName>
</protein>
<proteinExistence type="predicted"/>
<organism evidence="1 2">
    <name type="scientific">Vreelandella janggokensis</name>
    <dbReference type="NCBI Taxonomy" id="370767"/>
    <lineage>
        <taxon>Bacteria</taxon>
        <taxon>Pseudomonadati</taxon>
        <taxon>Pseudomonadota</taxon>
        <taxon>Gammaproteobacteria</taxon>
        <taxon>Oceanospirillales</taxon>
        <taxon>Halomonadaceae</taxon>
        <taxon>Vreelandella</taxon>
    </lineage>
</organism>